<proteinExistence type="predicted"/>
<name>A0A382IXM4_9ZZZZ</name>
<gene>
    <name evidence="1" type="ORF">METZ01_LOCUS256933</name>
</gene>
<feature type="non-terminal residue" evidence="1">
    <location>
        <position position="1"/>
    </location>
</feature>
<protein>
    <submittedName>
        <fullName evidence="1">Uncharacterized protein</fullName>
    </submittedName>
</protein>
<evidence type="ECO:0000313" key="1">
    <source>
        <dbReference type="EMBL" id="SVC04079.1"/>
    </source>
</evidence>
<dbReference type="AlphaFoldDB" id="A0A382IXM4"/>
<organism evidence="1">
    <name type="scientific">marine metagenome</name>
    <dbReference type="NCBI Taxonomy" id="408172"/>
    <lineage>
        <taxon>unclassified sequences</taxon>
        <taxon>metagenomes</taxon>
        <taxon>ecological metagenomes</taxon>
    </lineage>
</organism>
<reference evidence="1" key="1">
    <citation type="submission" date="2018-05" db="EMBL/GenBank/DDBJ databases">
        <authorList>
            <person name="Lanie J.A."/>
            <person name="Ng W.-L."/>
            <person name="Kazmierczak K.M."/>
            <person name="Andrzejewski T.M."/>
            <person name="Davidsen T.M."/>
            <person name="Wayne K.J."/>
            <person name="Tettelin H."/>
            <person name="Glass J.I."/>
            <person name="Rusch D."/>
            <person name="Podicherti R."/>
            <person name="Tsui H.-C.T."/>
            <person name="Winkler M.E."/>
        </authorList>
    </citation>
    <scope>NUCLEOTIDE SEQUENCE</scope>
</reference>
<dbReference type="EMBL" id="UINC01070154">
    <property type="protein sequence ID" value="SVC04079.1"/>
    <property type="molecule type" value="Genomic_DNA"/>
</dbReference>
<accession>A0A382IXM4</accession>
<sequence length="266" mass="30164">RKSFPLVGRLMLSVRFTHGLGYDDAKSIKNAIGTQTKDTKDGLDPLRLGKGSSGKRFSEEFRSLMSDSYWFRFFPTGGREWSEINVVTGAADGGVYELAYDLRDAIEGLVEQSEGGWWNQLDPDELTLTPKLVVDMTEPIDSSFDPSTFHHLDETGAEKLVQNVIDIEMKQTGDEAVLEDLRYKLGRLTRGRRIPRQLTSEHGLVQGLERGLIGQEVIRPWLTDEFVNCLGFFLMTRKPKYWRNGTAEILLVQPYSDELVESLKEV</sequence>